<dbReference type="RefSeq" id="WP_179642410.1">
    <property type="nucleotide sequence ID" value="NZ_BAAAYY010000022.1"/>
</dbReference>
<comment type="caution">
    <text evidence="2">The sequence shown here is derived from an EMBL/GenBank/DDBJ whole genome shotgun (WGS) entry which is preliminary data.</text>
</comment>
<keyword evidence="3" id="KW-1185">Reference proteome</keyword>
<protein>
    <submittedName>
        <fullName evidence="2">RimJ/RimL family protein N-acetyltransferase</fullName>
    </submittedName>
</protein>
<dbReference type="InterPro" id="IPR016181">
    <property type="entry name" value="Acyl_CoA_acyltransferase"/>
</dbReference>
<gene>
    <name evidence="2" type="ORF">HDA32_001395</name>
</gene>
<name>A0A852TRV0_9ACTN</name>
<dbReference type="SUPFAM" id="SSF55729">
    <property type="entry name" value="Acyl-CoA N-acyltransferases (Nat)"/>
    <property type="match status" value="1"/>
</dbReference>
<dbReference type="Gene3D" id="3.40.630.30">
    <property type="match status" value="1"/>
</dbReference>
<dbReference type="GO" id="GO:0008999">
    <property type="term" value="F:protein-N-terminal-alanine acetyltransferase activity"/>
    <property type="evidence" value="ECO:0007669"/>
    <property type="project" value="TreeGrafter"/>
</dbReference>
<keyword evidence="2" id="KW-0808">Transferase</keyword>
<evidence type="ECO:0000313" key="2">
    <source>
        <dbReference type="EMBL" id="NYE46275.1"/>
    </source>
</evidence>
<dbReference type="InterPro" id="IPR051908">
    <property type="entry name" value="Ribosomal_N-acetyltransferase"/>
</dbReference>
<evidence type="ECO:0000259" key="1">
    <source>
        <dbReference type="PROSITE" id="PS51186"/>
    </source>
</evidence>
<dbReference type="EMBL" id="JACCCC010000001">
    <property type="protein sequence ID" value="NYE46275.1"/>
    <property type="molecule type" value="Genomic_DNA"/>
</dbReference>
<dbReference type="GO" id="GO:0005737">
    <property type="term" value="C:cytoplasm"/>
    <property type="evidence" value="ECO:0007669"/>
    <property type="project" value="TreeGrafter"/>
</dbReference>
<dbReference type="PANTHER" id="PTHR43441">
    <property type="entry name" value="RIBOSOMAL-PROTEIN-SERINE ACETYLTRANSFERASE"/>
    <property type="match status" value="1"/>
</dbReference>
<dbReference type="PANTHER" id="PTHR43441:SF10">
    <property type="entry name" value="ACETYLTRANSFERASE"/>
    <property type="match status" value="1"/>
</dbReference>
<dbReference type="GO" id="GO:1990189">
    <property type="term" value="F:protein N-terminal-serine acetyltransferase activity"/>
    <property type="evidence" value="ECO:0007669"/>
    <property type="project" value="TreeGrafter"/>
</dbReference>
<accession>A0A852TRV0</accession>
<dbReference type="PROSITE" id="PS51186">
    <property type="entry name" value="GNAT"/>
    <property type="match status" value="1"/>
</dbReference>
<evidence type="ECO:0000313" key="3">
    <source>
        <dbReference type="Proteomes" id="UP000589036"/>
    </source>
</evidence>
<reference evidence="2 3" key="1">
    <citation type="submission" date="2020-07" db="EMBL/GenBank/DDBJ databases">
        <title>Sequencing the genomes of 1000 actinobacteria strains.</title>
        <authorList>
            <person name="Klenk H.-P."/>
        </authorList>
    </citation>
    <scope>NUCLEOTIDE SEQUENCE [LARGE SCALE GENOMIC DNA]</scope>
    <source>
        <strain evidence="2 3">CXB654</strain>
    </source>
</reference>
<feature type="domain" description="N-acetyltransferase" evidence="1">
    <location>
        <begin position="16"/>
        <end position="186"/>
    </location>
</feature>
<dbReference type="Proteomes" id="UP000589036">
    <property type="component" value="Unassembled WGS sequence"/>
</dbReference>
<dbReference type="Pfam" id="PF13302">
    <property type="entry name" value="Acetyltransf_3"/>
    <property type="match status" value="1"/>
</dbReference>
<organism evidence="2 3">
    <name type="scientific">Spinactinospora alkalitolerans</name>
    <dbReference type="NCBI Taxonomy" id="687207"/>
    <lineage>
        <taxon>Bacteria</taxon>
        <taxon>Bacillati</taxon>
        <taxon>Actinomycetota</taxon>
        <taxon>Actinomycetes</taxon>
        <taxon>Streptosporangiales</taxon>
        <taxon>Nocardiopsidaceae</taxon>
        <taxon>Spinactinospora</taxon>
    </lineage>
</organism>
<dbReference type="AlphaFoldDB" id="A0A852TRV0"/>
<dbReference type="InterPro" id="IPR000182">
    <property type="entry name" value="GNAT_dom"/>
</dbReference>
<proteinExistence type="predicted"/>
<sequence length="203" mass="22629">MAENVLPMVVLETDRLTLRAFTEADIDGVHRSASDPLTRRWLPIPAPGRPYTRADAEQWCRVEAPRARADGDGQQWAALERWTGTFVGSFGLTRTLWAARNTEVGYWVAPWARGKGLAPEAVIAISRWALLDQGFERVELKAATGNTASRRVADKAGFSYEGVERNAMPLHEGRTDLAVYSLIPADLDRRRPDGEQRTNRKTG</sequence>